<feature type="region of interest" description="Disordered" evidence="1">
    <location>
        <begin position="41"/>
        <end position="70"/>
    </location>
</feature>
<dbReference type="VEuPathDB" id="TriTrypDB:Lsey_0026_0340"/>
<sequence length="197" mass="22185">MPRSSFFRVEDQDSGFATPRVSVSDRAGERLHSYARVQEGRRQLDCQAQHASDAARHFHPHISGLARSPSLKRAPLYTAARRAPTPPPADSATSPVRRSPSQWHSFFLRNAAYEQRRNERLRALKSLVAEETLRECVFRPKVSALPVVAAADRAEAPSRPAVGRGDSEVLTQQWMQSVEAFNREMELLKEELASLKR</sequence>
<dbReference type="EMBL" id="LJSK01000026">
    <property type="protein sequence ID" value="KPI89338.1"/>
    <property type="molecule type" value="Genomic_DNA"/>
</dbReference>
<name>A0A0N1I0H3_LEPSE</name>
<evidence type="ECO:0000313" key="2">
    <source>
        <dbReference type="EMBL" id="KPI89338.1"/>
    </source>
</evidence>
<feature type="region of interest" description="Disordered" evidence="1">
    <location>
        <begin position="79"/>
        <end position="98"/>
    </location>
</feature>
<dbReference type="OMA" id="PARDCDS"/>
<protein>
    <submittedName>
        <fullName evidence="2">Uncharacterized protein</fullName>
    </submittedName>
</protein>
<reference evidence="2 3" key="1">
    <citation type="journal article" date="2015" name="PLoS Pathog.">
        <title>Leptomonas seymouri: Adaptations to the Dixenous Life Cycle Analyzed by Genome Sequencing, Transcriptome Profiling and Co-infection with Leishmania donovani.</title>
        <authorList>
            <person name="Kraeva N."/>
            <person name="Butenko A."/>
            <person name="Hlavacova J."/>
            <person name="Kostygov A."/>
            <person name="Myskova J."/>
            <person name="Grybchuk D."/>
            <person name="Lestinova T."/>
            <person name="Votypka J."/>
            <person name="Volf P."/>
            <person name="Opperdoes F."/>
            <person name="Flegontov P."/>
            <person name="Lukes J."/>
            <person name="Yurchenko V."/>
        </authorList>
    </citation>
    <scope>NUCLEOTIDE SEQUENCE [LARGE SCALE GENOMIC DNA]</scope>
    <source>
        <strain evidence="2 3">ATCC 30220</strain>
    </source>
</reference>
<dbReference type="OrthoDB" id="10513146at2759"/>
<comment type="caution">
    <text evidence="2">The sequence shown here is derived from an EMBL/GenBank/DDBJ whole genome shotgun (WGS) entry which is preliminary data.</text>
</comment>
<evidence type="ECO:0000256" key="1">
    <source>
        <dbReference type="SAM" id="MobiDB-lite"/>
    </source>
</evidence>
<feature type="region of interest" description="Disordered" evidence="1">
    <location>
        <begin position="1"/>
        <end position="24"/>
    </location>
</feature>
<dbReference type="Proteomes" id="UP000038009">
    <property type="component" value="Unassembled WGS sequence"/>
</dbReference>
<gene>
    <name evidence="2" type="ORF">ABL78_1567</name>
</gene>
<proteinExistence type="predicted"/>
<keyword evidence="3" id="KW-1185">Reference proteome</keyword>
<evidence type="ECO:0000313" key="3">
    <source>
        <dbReference type="Proteomes" id="UP000038009"/>
    </source>
</evidence>
<organism evidence="2 3">
    <name type="scientific">Leptomonas seymouri</name>
    <dbReference type="NCBI Taxonomy" id="5684"/>
    <lineage>
        <taxon>Eukaryota</taxon>
        <taxon>Discoba</taxon>
        <taxon>Euglenozoa</taxon>
        <taxon>Kinetoplastea</taxon>
        <taxon>Metakinetoplastina</taxon>
        <taxon>Trypanosomatida</taxon>
        <taxon>Trypanosomatidae</taxon>
        <taxon>Leishmaniinae</taxon>
        <taxon>Leptomonas</taxon>
    </lineage>
</organism>
<accession>A0A0N1I0H3</accession>
<dbReference type="AlphaFoldDB" id="A0A0N1I0H3"/>